<dbReference type="InterPro" id="IPR013088">
    <property type="entry name" value="Znf_NHR/GATA"/>
</dbReference>
<dbReference type="PANTHER" id="PTHR24082">
    <property type="entry name" value="NUCLEAR HORMONE RECEPTOR"/>
    <property type="match status" value="1"/>
</dbReference>
<evidence type="ECO:0000256" key="8">
    <source>
        <dbReference type="ARBA" id="ARBA00023242"/>
    </source>
</evidence>
<keyword evidence="6 9" id="KW-0804">Transcription</keyword>
<evidence type="ECO:0000256" key="6">
    <source>
        <dbReference type="ARBA" id="ARBA00023163"/>
    </source>
</evidence>
<dbReference type="FunFam" id="1.10.565.10:FF:000091">
    <property type="entry name" value="Retinoid x receptor"/>
    <property type="match status" value="1"/>
</dbReference>
<dbReference type="GO" id="GO:0000978">
    <property type="term" value="F:RNA polymerase II cis-regulatory region sequence-specific DNA binding"/>
    <property type="evidence" value="ECO:0007669"/>
    <property type="project" value="TreeGrafter"/>
</dbReference>
<dbReference type="GO" id="GO:0004879">
    <property type="term" value="F:nuclear receptor activity"/>
    <property type="evidence" value="ECO:0007669"/>
    <property type="project" value="TreeGrafter"/>
</dbReference>
<dbReference type="Gene3D" id="1.10.565.10">
    <property type="entry name" value="Retinoid X Receptor"/>
    <property type="match status" value="1"/>
</dbReference>
<dbReference type="Proteomes" id="UP000076858">
    <property type="component" value="Unassembled WGS sequence"/>
</dbReference>
<dbReference type="InterPro" id="IPR035500">
    <property type="entry name" value="NHR-like_dom_sf"/>
</dbReference>
<feature type="compositionally biased region" description="Polar residues" evidence="10">
    <location>
        <begin position="444"/>
        <end position="463"/>
    </location>
</feature>
<evidence type="ECO:0000256" key="2">
    <source>
        <dbReference type="ARBA" id="ARBA00022771"/>
    </source>
</evidence>
<keyword evidence="1 9" id="KW-0479">Metal-binding</keyword>
<dbReference type="InterPro" id="IPR001723">
    <property type="entry name" value="Nuclear_hrmn_rcpt"/>
</dbReference>
<evidence type="ECO:0000256" key="4">
    <source>
        <dbReference type="ARBA" id="ARBA00023015"/>
    </source>
</evidence>
<protein>
    <submittedName>
        <fullName evidence="11">Nuclear receptor</fullName>
    </submittedName>
</protein>
<dbReference type="PROSITE" id="PS51030">
    <property type="entry name" value="NUCLEAR_REC_DBD_2"/>
    <property type="match status" value="1"/>
</dbReference>
<dbReference type="GO" id="GO:0045944">
    <property type="term" value="P:positive regulation of transcription by RNA polymerase II"/>
    <property type="evidence" value="ECO:0007669"/>
    <property type="project" value="TreeGrafter"/>
</dbReference>
<evidence type="ECO:0000313" key="11">
    <source>
        <dbReference type="EMBL" id="KZS10923.1"/>
    </source>
</evidence>
<name>A0A0P5VI40_9CRUS</name>
<dbReference type="EMBL" id="LRGB01001663">
    <property type="protein sequence ID" value="KZS10923.1"/>
    <property type="molecule type" value="Genomic_DNA"/>
</dbReference>
<keyword evidence="7 9" id="KW-0675">Receptor</keyword>
<proteinExistence type="inferred from homology"/>
<dbReference type="Pfam" id="PF00104">
    <property type="entry name" value="Hormone_recep"/>
    <property type="match status" value="1"/>
</dbReference>
<keyword evidence="8 9" id="KW-0539">Nucleus</keyword>
<dbReference type="SMART" id="SM00430">
    <property type="entry name" value="HOLI"/>
    <property type="match status" value="1"/>
</dbReference>
<evidence type="ECO:0000256" key="5">
    <source>
        <dbReference type="ARBA" id="ARBA00023125"/>
    </source>
</evidence>
<comment type="similarity">
    <text evidence="9">Belongs to the nuclear hormone receptor family.</text>
</comment>
<dbReference type="InterPro" id="IPR050234">
    <property type="entry name" value="Nuclear_hormone_rcpt_NR1"/>
</dbReference>
<reference evidence="11 12" key="1">
    <citation type="submission" date="2016-03" db="EMBL/GenBank/DDBJ databases">
        <title>EvidentialGene: Evidence-directed Construction of Genes on Genomes.</title>
        <authorList>
            <person name="Gilbert D.G."/>
            <person name="Choi J.-H."/>
            <person name="Mockaitis K."/>
            <person name="Colbourne J."/>
            <person name="Pfrender M."/>
        </authorList>
    </citation>
    <scope>NUCLEOTIDE SEQUENCE [LARGE SCALE GENOMIC DNA]</scope>
    <source>
        <strain evidence="11 12">Xinb3</strain>
        <tissue evidence="11">Complete organism</tissue>
    </source>
</reference>
<sequence length="463" mass="52990">MDDSNSSLGSSNEENVVPENRETKKICGVCSDRAKSYHFGGLCCESCKAFFRRAMQNDSFKSFFCVHGQTCVITKENRRSCQKCRIQKCFQIGMDKGWLRTEEENVKMREAKLGNSKPAKAQTTEMTMEENNTPIGATLLVSSVYEPSFEDINVYLSPEDVKFLENIVDAYWKAYRQVPFGTEVTQNSTPRSGLQVISMFTTGIRRWAAFARSLSEFSSLCRQDQANILQAAVMQLSILRAVASFRMSEKEWRINTPVNEFTPSLSLEDVQRLLSPQLAEMHLTFISSMHKFKVDEPTIMLLSLITMFTPDRADLVARESIAKTQEQYILLLERYCNWKYGPADKGRTFANLLAKMSDLRELSDLHSDHQVRFANQDLHKLYQELDAEPRPHVNMDLNNTNHFLSAMEFSILKTHHTLPKPEPVADPTYRELEQIEEMCAVLEDQQNSTADTESQQMETDNPV</sequence>
<dbReference type="OrthoDB" id="6159439at2759"/>
<dbReference type="PROSITE" id="PS00031">
    <property type="entry name" value="NUCLEAR_REC_DBD_1"/>
    <property type="match status" value="1"/>
</dbReference>
<accession>A0A0P5VI40</accession>
<dbReference type="Pfam" id="PF00105">
    <property type="entry name" value="zf-C4"/>
    <property type="match status" value="1"/>
</dbReference>
<keyword evidence="3 9" id="KW-0862">Zinc</keyword>
<dbReference type="PRINTS" id="PR00398">
    <property type="entry name" value="STRDHORMONER"/>
</dbReference>
<dbReference type="SUPFAM" id="SSF48508">
    <property type="entry name" value="Nuclear receptor ligand-binding domain"/>
    <property type="match status" value="1"/>
</dbReference>
<dbReference type="SMART" id="SM00399">
    <property type="entry name" value="ZnF_C4"/>
    <property type="match status" value="1"/>
</dbReference>
<keyword evidence="12" id="KW-1185">Reference proteome</keyword>
<organism evidence="11 12">
    <name type="scientific">Daphnia magna</name>
    <dbReference type="NCBI Taxonomy" id="35525"/>
    <lineage>
        <taxon>Eukaryota</taxon>
        <taxon>Metazoa</taxon>
        <taxon>Ecdysozoa</taxon>
        <taxon>Arthropoda</taxon>
        <taxon>Crustacea</taxon>
        <taxon>Branchiopoda</taxon>
        <taxon>Diplostraca</taxon>
        <taxon>Cladocera</taxon>
        <taxon>Anomopoda</taxon>
        <taxon>Daphniidae</taxon>
        <taxon>Daphnia</taxon>
    </lineage>
</organism>
<keyword evidence="2 9" id="KW-0863">Zinc-finger</keyword>
<dbReference type="PROSITE" id="PS51843">
    <property type="entry name" value="NR_LBD"/>
    <property type="match status" value="1"/>
</dbReference>
<feature type="region of interest" description="Disordered" evidence="10">
    <location>
        <begin position="443"/>
        <end position="463"/>
    </location>
</feature>
<dbReference type="AlphaFoldDB" id="A0A0P5VI40"/>
<dbReference type="InterPro" id="IPR000536">
    <property type="entry name" value="Nucl_hrmn_rcpt_lig-bd"/>
</dbReference>
<evidence type="ECO:0000256" key="3">
    <source>
        <dbReference type="ARBA" id="ARBA00022833"/>
    </source>
</evidence>
<dbReference type="GO" id="GO:0000122">
    <property type="term" value="P:negative regulation of transcription by RNA polymerase II"/>
    <property type="evidence" value="ECO:0007669"/>
    <property type="project" value="TreeGrafter"/>
</dbReference>
<evidence type="ECO:0000313" key="12">
    <source>
        <dbReference type="Proteomes" id="UP000076858"/>
    </source>
</evidence>
<evidence type="ECO:0000256" key="7">
    <source>
        <dbReference type="ARBA" id="ARBA00023170"/>
    </source>
</evidence>
<dbReference type="STRING" id="35525.A0A0P5VI40"/>
<dbReference type="PANTHER" id="PTHR24082:SF482">
    <property type="entry name" value="NUCLEAR RECEPTOR"/>
    <property type="match status" value="1"/>
</dbReference>
<evidence type="ECO:0000256" key="10">
    <source>
        <dbReference type="SAM" id="MobiDB-lite"/>
    </source>
</evidence>
<evidence type="ECO:0000256" key="1">
    <source>
        <dbReference type="ARBA" id="ARBA00022723"/>
    </source>
</evidence>
<comment type="caution">
    <text evidence="11">The sequence shown here is derived from an EMBL/GenBank/DDBJ whole genome shotgun (WGS) entry which is preliminary data.</text>
</comment>
<comment type="subcellular location">
    <subcellularLocation>
        <location evidence="9">Nucleus</location>
    </subcellularLocation>
</comment>
<keyword evidence="4 9" id="KW-0805">Transcription regulation</keyword>
<keyword evidence="5 9" id="KW-0238">DNA-binding</keyword>
<dbReference type="GO" id="GO:0008270">
    <property type="term" value="F:zinc ion binding"/>
    <property type="evidence" value="ECO:0007669"/>
    <property type="project" value="UniProtKB-KW"/>
</dbReference>
<dbReference type="SUPFAM" id="SSF57716">
    <property type="entry name" value="Glucocorticoid receptor-like (DNA-binding domain)"/>
    <property type="match status" value="1"/>
</dbReference>
<dbReference type="GO" id="GO:0030154">
    <property type="term" value="P:cell differentiation"/>
    <property type="evidence" value="ECO:0007669"/>
    <property type="project" value="TreeGrafter"/>
</dbReference>
<dbReference type="GO" id="GO:0005634">
    <property type="term" value="C:nucleus"/>
    <property type="evidence" value="ECO:0007669"/>
    <property type="project" value="UniProtKB-SubCell"/>
</dbReference>
<dbReference type="InterPro" id="IPR001628">
    <property type="entry name" value="Znf_hrmn_rcpt"/>
</dbReference>
<evidence type="ECO:0000256" key="9">
    <source>
        <dbReference type="RuleBase" id="RU004334"/>
    </source>
</evidence>
<dbReference type="Gene3D" id="3.30.50.10">
    <property type="entry name" value="Erythroid Transcription Factor GATA-1, subunit A"/>
    <property type="match status" value="1"/>
</dbReference>
<dbReference type="PRINTS" id="PR00047">
    <property type="entry name" value="STROIDFINGER"/>
</dbReference>
<gene>
    <name evidence="11" type="ORF">APZ42_024580</name>
</gene>